<evidence type="ECO:0000313" key="3">
    <source>
        <dbReference type="Proteomes" id="UP000075613"/>
    </source>
</evidence>
<dbReference type="AlphaFoldDB" id="A0A149PPP8"/>
<dbReference type="OrthoDB" id="8966769at2"/>
<dbReference type="RefSeq" id="WP_062129431.1">
    <property type="nucleotide sequence ID" value="NZ_LRBG01000017.1"/>
</dbReference>
<keyword evidence="3" id="KW-1185">Reference proteome</keyword>
<comment type="caution">
    <text evidence="2">The sequence shown here is derived from an EMBL/GenBank/DDBJ whole genome shotgun (WGS) entry which is preliminary data.</text>
</comment>
<keyword evidence="2" id="KW-0238">DNA-binding</keyword>
<dbReference type="InterPro" id="IPR027444">
    <property type="entry name" value="H-NS_C_dom"/>
</dbReference>
<proteinExistence type="predicted"/>
<accession>A0A149PPP8</accession>
<evidence type="ECO:0000259" key="1">
    <source>
        <dbReference type="SMART" id="SM00528"/>
    </source>
</evidence>
<dbReference type="Pfam" id="PF00816">
    <property type="entry name" value="Histone_HNS"/>
    <property type="match status" value="1"/>
</dbReference>
<dbReference type="Proteomes" id="UP000075613">
    <property type="component" value="Unassembled WGS sequence"/>
</dbReference>
<dbReference type="SMART" id="SM00528">
    <property type="entry name" value="HNS"/>
    <property type="match status" value="1"/>
</dbReference>
<protein>
    <submittedName>
        <fullName evidence="2">DNA-binding protein</fullName>
    </submittedName>
</protein>
<dbReference type="EMBL" id="LRBG01000017">
    <property type="protein sequence ID" value="KXU86984.1"/>
    <property type="molecule type" value="Genomic_DNA"/>
</dbReference>
<dbReference type="Gene3D" id="4.10.430.10">
    <property type="entry name" value="Histone-like protein H-NS, C-terminal domain"/>
    <property type="match status" value="1"/>
</dbReference>
<sequence>MKERETQQRLFERDENLRERMIAWIRRRMDDHNITMEALAESLEADANAVAAVRYRDAFGNTWDGRGDKPAWLARAIHAGQSIDHFRC</sequence>
<evidence type="ECO:0000313" key="2">
    <source>
        <dbReference type="EMBL" id="KXU86984.1"/>
    </source>
</evidence>
<gene>
    <name evidence="2" type="ORF">CI15_16635</name>
</gene>
<name>A0A149PPP8_9BURK</name>
<dbReference type="InterPro" id="IPR037150">
    <property type="entry name" value="H-NS_C_dom_sf"/>
</dbReference>
<reference evidence="2 3" key="1">
    <citation type="journal article" date="2015" name="Int. J. Syst. Evol. Microbiol.">
        <title>Burkholderia monticola sp. nov., isolated from mountain soil.</title>
        <authorList>
            <person name="Baek I."/>
            <person name="Seo B."/>
            <person name="Lee I."/>
            <person name="Yi H."/>
            <person name="Chun J."/>
        </authorList>
    </citation>
    <scope>NUCLEOTIDE SEQUENCE [LARGE SCALE GENOMIC DNA]</scope>
    <source>
        <strain evidence="2 3">JC2948</strain>
    </source>
</reference>
<dbReference type="GO" id="GO:0003677">
    <property type="term" value="F:DNA binding"/>
    <property type="evidence" value="ECO:0007669"/>
    <property type="project" value="UniProtKB-KW"/>
</dbReference>
<organism evidence="2 3">
    <name type="scientific">Paraburkholderia monticola</name>
    <dbReference type="NCBI Taxonomy" id="1399968"/>
    <lineage>
        <taxon>Bacteria</taxon>
        <taxon>Pseudomonadati</taxon>
        <taxon>Pseudomonadota</taxon>
        <taxon>Betaproteobacteria</taxon>
        <taxon>Burkholderiales</taxon>
        <taxon>Burkholderiaceae</taxon>
        <taxon>Paraburkholderia</taxon>
    </lineage>
</organism>
<feature type="domain" description="DNA-binding protein H-NS-like C-terminal" evidence="1">
    <location>
        <begin position="43"/>
        <end position="88"/>
    </location>
</feature>
<dbReference type="SUPFAM" id="SSF81273">
    <property type="entry name" value="H-NS histone-like proteins"/>
    <property type="match status" value="1"/>
</dbReference>